<evidence type="ECO:0000256" key="2">
    <source>
        <dbReference type="ARBA" id="ARBA00005376"/>
    </source>
</evidence>
<dbReference type="PANTHER" id="PTHR13116:SF5">
    <property type="entry name" value="ER MEMBRANE PROTEIN COMPLEX SUBUNIT 3"/>
    <property type="match status" value="1"/>
</dbReference>
<dbReference type="Pfam" id="PF01956">
    <property type="entry name" value="EMC3_TMCO1"/>
    <property type="match status" value="1"/>
</dbReference>
<feature type="transmembrane region" description="Helical" evidence="8">
    <location>
        <begin position="126"/>
        <end position="151"/>
    </location>
</feature>
<reference evidence="9" key="1">
    <citation type="submission" date="2021-01" db="EMBL/GenBank/DDBJ databases">
        <authorList>
            <consortium name="Genoscope - CEA"/>
            <person name="William W."/>
        </authorList>
    </citation>
    <scope>NUCLEOTIDE SEQUENCE</scope>
</reference>
<sequence>MSDILIDDRIRDWVFLPIIIVMFMIQMFRGLLTKYMDNRKTAQKVTSKAQVAEMIDKNITQQSQRLARLHGLLPDQSFKMKRAYLCDHEQGILTKASQKPAKDPMQSMSMMNPVAMADMLKQNLSGIVFMALQYQWVSYFFSGFVIGKVPFPLTQKFRTMLQRGVDVQNLDVRYISSISIYFVLLFGGLQKIQQLMFGDDTDEFVDDTQMQMQMQMMGMPTMPSFGQQNDPGKLFIAERTRLEGVKHTFELNKSSDKALKSLKRFLIQ</sequence>
<evidence type="ECO:0000256" key="7">
    <source>
        <dbReference type="PIRNR" id="PIRNR010045"/>
    </source>
</evidence>
<keyword evidence="10" id="KW-1185">Reference proteome</keyword>
<dbReference type="AlphaFoldDB" id="A0A8S1KT64"/>
<keyword evidence="5 8" id="KW-1133">Transmembrane helix</keyword>
<dbReference type="OrthoDB" id="294880at2759"/>
<comment type="caution">
    <text evidence="9">The sequence shown here is derived from an EMBL/GenBank/DDBJ whole genome shotgun (WGS) entry which is preliminary data.</text>
</comment>
<comment type="subcellular location">
    <subcellularLocation>
        <location evidence="1">Membrane</location>
        <topology evidence="1">Multi-pass membrane protein</topology>
    </subcellularLocation>
</comment>
<dbReference type="PANTHER" id="PTHR13116">
    <property type="entry name" value="ER MEMBRANE PROTEIN COMPLEX SUBUNIT 3"/>
    <property type="match status" value="1"/>
</dbReference>
<evidence type="ECO:0000256" key="4">
    <source>
        <dbReference type="ARBA" id="ARBA00022692"/>
    </source>
</evidence>
<dbReference type="PIRSF" id="PIRSF010045">
    <property type="entry name" value="DUF850_TM_euk"/>
    <property type="match status" value="1"/>
</dbReference>
<dbReference type="InterPro" id="IPR008568">
    <property type="entry name" value="EMC3"/>
</dbReference>
<organism evidence="9 10">
    <name type="scientific">Paramecium sonneborni</name>
    <dbReference type="NCBI Taxonomy" id="65129"/>
    <lineage>
        <taxon>Eukaryota</taxon>
        <taxon>Sar</taxon>
        <taxon>Alveolata</taxon>
        <taxon>Ciliophora</taxon>
        <taxon>Intramacronucleata</taxon>
        <taxon>Oligohymenophorea</taxon>
        <taxon>Peniculida</taxon>
        <taxon>Parameciidae</taxon>
        <taxon>Paramecium</taxon>
    </lineage>
</organism>
<keyword evidence="6 8" id="KW-0472">Membrane</keyword>
<comment type="similarity">
    <text evidence="2 7">Belongs to the EMC3 family.</text>
</comment>
<evidence type="ECO:0000256" key="1">
    <source>
        <dbReference type="ARBA" id="ARBA00004141"/>
    </source>
</evidence>
<protein>
    <recommendedName>
        <fullName evidence="3 7">ER membrane protein complex subunit 3</fullName>
    </recommendedName>
</protein>
<accession>A0A8S1KT64</accession>
<name>A0A8S1KT64_9CILI</name>
<evidence type="ECO:0000256" key="5">
    <source>
        <dbReference type="ARBA" id="ARBA00022989"/>
    </source>
</evidence>
<evidence type="ECO:0000256" key="3">
    <source>
        <dbReference type="ARBA" id="ARBA00020822"/>
    </source>
</evidence>
<evidence type="ECO:0000313" key="9">
    <source>
        <dbReference type="EMBL" id="CAD8056482.1"/>
    </source>
</evidence>
<proteinExistence type="inferred from homology"/>
<dbReference type="GO" id="GO:0072546">
    <property type="term" value="C:EMC complex"/>
    <property type="evidence" value="ECO:0007669"/>
    <property type="project" value="TreeGrafter"/>
</dbReference>
<gene>
    <name evidence="9" type="ORF">PSON_ATCC_30995.1.T0100260</name>
</gene>
<feature type="transmembrane region" description="Helical" evidence="8">
    <location>
        <begin position="13"/>
        <end position="32"/>
    </location>
</feature>
<dbReference type="GO" id="GO:0034975">
    <property type="term" value="P:protein folding in endoplasmic reticulum"/>
    <property type="evidence" value="ECO:0007669"/>
    <property type="project" value="TreeGrafter"/>
</dbReference>
<feature type="transmembrane region" description="Helical" evidence="8">
    <location>
        <begin position="171"/>
        <end position="189"/>
    </location>
</feature>
<dbReference type="Proteomes" id="UP000692954">
    <property type="component" value="Unassembled WGS sequence"/>
</dbReference>
<evidence type="ECO:0000256" key="8">
    <source>
        <dbReference type="SAM" id="Phobius"/>
    </source>
</evidence>
<evidence type="ECO:0000256" key="6">
    <source>
        <dbReference type="ARBA" id="ARBA00023136"/>
    </source>
</evidence>
<keyword evidence="4 8" id="KW-0812">Transmembrane</keyword>
<evidence type="ECO:0000313" key="10">
    <source>
        <dbReference type="Proteomes" id="UP000692954"/>
    </source>
</evidence>
<dbReference type="InterPro" id="IPR002809">
    <property type="entry name" value="EMC3/TMCO1"/>
</dbReference>
<dbReference type="SMART" id="SM01415">
    <property type="entry name" value="DUF106"/>
    <property type="match status" value="1"/>
</dbReference>
<dbReference type="EMBL" id="CAJJDN010000010">
    <property type="protein sequence ID" value="CAD8056482.1"/>
    <property type="molecule type" value="Genomic_DNA"/>
</dbReference>